<dbReference type="InterPro" id="IPR012968">
    <property type="entry name" value="FerIin_dom"/>
</dbReference>
<dbReference type="InterPro" id="IPR037724">
    <property type="entry name" value="C2E_Ferlin"/>
</dbReference>
<organism evidence="8 9">
    <name type="scientific">Nematostella vectensis</name>
    <name type="common">Starlet sea anemone</name>
    <dbReference type="NCBI Taxonomy" id="45351"/>
    <lineage>
        <taxon>Eukaryota</taxon>
        <taxon>Metazoa</taxon>
        <taxon>Cnidaria</taxon>
        <taxon>Anthozoa</taxon>
        <taxon>Hexacorallia</taxon>
        <taxon>Actiniaria</taxon>
        <taxon>Edwardsiidae</taxon>
        <taxon>Nematostella</taxon>
    </lineage>
</organism>
<feature type="domain" description="C2" evidence="7">
    <location>
        <begin position="4"/>
        <end position="123"/>
    </location>
</feature>
<dbReference type="AlphaFoldDB" id="A7SQ91"/>
<evidence type="ECO:0000256" key="5">
    <source>
        <dbReference type="ARBA" id="ARBA00023136"/>
    </source>
</evidence>
<feature type="non-terminal residue" evidence="8">
    <location>
        <position position="933"/>
    </location>
</feature>
<dbReference type="SMART" id="SM01202">
    <property type="entry name" value="FerI"/>
    <property type="match status" value="1"/>
</dbReference>
<dbReference type="InterPro" id="IPR037720">
    <property type="entry name" value="C2B_Ferlin"/>
</dbReference>
<dbReference type="PhylomeDB" id="A7SQ91"/>
<sequence length="933" mass="107791">NTRRRRRRHATRKRSSKPQHYQVRVKIHEGRQIPGTNIHPLVRVSVGNKKQSTSVKRSTNSPTYNQTLFFNFHASEAELFDELMTLEVFNSRTFLSDSLLGFFESDIGTLYELPDHAFLRKWVLLTGAGVQESEDEGYLKVTAMVLGPGDEPPLSVFVAIVNNYNFFGSNLLLPAGVRRQQAVFQLRVYFAEDLPQKSAILFFLKSAEERKKSVDPYLTFSFCGKQIQTKTQHHENNPVFNQMLQLPVMLPSMCENIKLQLWDWDSFSKHDCIATAYLPLSEISGKSYGEGYRSVLRVHYHGNMPDVIIWMISGGKRVAYHRVPARDIMYSPHKHASGKWCGKPMENTLPGIAIANQIHKYSSMRTKLSHVIFQGEEFDWWSKYYFSLKYQSKQARHYYEKSGYDVLTIFPKELEKMGYEELQDFVSSFPLKRGKAKHEDEEDEGVVGELKASFRVYPLEEDTRPDDVPRLHGSHQETHRKWPLKCIVRVYIICGMDLQSQDTDGFGDPYLVVSIGKKEFSTRKDYKKKTLNPVFGEMFEFHASIPSSKDLKITVMDYDRLSRDDLIGETTIDLEQRLLSGYHATCGLPKTYFKSGPYAWRDSKTPKEILREVCLDRGLNRPDFYHKGDQAVTVVVGEDQFNIEDLDDYQLESNELGSSEQRLSLHALHAMGMVPEHVETRPLYSPLQPRIEQGKLQLWVDIFPCTEGSIKPPIEIEPRKPKDFVLRVIIWDTTDVELQETSITGEKMSDIYLKGWLEEIDEKLKTDVHYRSLSGDGNFNWRMEFPFSFLTIEKKLHLSKKKLWGKCEEVKVDAKLKIQIWENDKFSPDDFLGTRSLPLHRLPKPCSNSRWCGTKYDPGVRQNPDDDFVDLFTLHTHSIRGWWACWQHDSPSGKPKGKVDMSLEILTAEEAKARPVGLGRSEPNQHPYLPEPE</sequence>
<dbReference type="EMBL" id="DS469742">
    <property type="protein sequence ID" value="EDO34141.1"/>
    <property type="molecule type" value="Genomic_DNA"/>
</dbReference>
<name>A7SQ91_NEMVE</name>
<dbReference type="GO" id="GO:0001778">
    <property type="term" value="P:plasma membrane repair"/>
    <property type="evidence" value="ECO:0000318"/>
    <property type="project" value="GO_Central"/>
</dbReference>
<dbReference type="CDD" id="cd04037">
    <property type="entry name" value="C2E_Ferlin"/>
    <property type="match status" value="1"/>
</dbReference>
<dbReference type="HOGENOM" id="CLU_313905_0_0_1"/>
<dbReference type="Gene3D" id="2.60.40.150">
    <property type="entry name" value="C2 domain"/>
    <property type="match status" value="4"/>
</dbReference>
<dbReference type="Proteomes" id="UP000001593">
    <property type="component" value="Unassembled WGS sequence"/>
</dbReference>
<dbReference type="CDD" id="cd08374">
    <property type="entry name" value="C2F_Ferlin"/>
    <property type="match status" value="1"/>
</dbReference>
<dbReference type="InterPro" id="IPR012561">
    <property type="entry name" value="Ferlin_B-domain"/>
</dbReference>
<dbReference type="PANTHER" id="PTHR12546:SF33">
    <property type="entry name" value="SPERM VESICLE FUSION PROTEIN FER-1"/>
    <property type="match status" value="1"/>
</dbReference>
<evidence type="ECO:0000313" key="8">
    <source>
        <dbReference type="EMBL" id="EDO34141.1"/>
    </source>
</evidence>
<accession>A7SQ91</accession>
<keyword evidence="9" id="KW-1185">Reference proteome</keyword>
<dbReference type="PROSITE" id="PS50004">
    <property type="entry name" value="C2"/>
    <property type="match status" value="4"/>
</dbReference>
<dbReference type="OMA" id="FEFHASI"/>
<protein>
    <recommendedName>
        <fullName evidence="7">C2 domain-containing protein</fullName>
    </recommendedName>
</protein>
<dbReference type="Pfam" id="PF22901">
    <property type="entry name" value="dsrm_Ferlin"/>
    <property type="match status" value="1"/>
</dbReference>
<keyword evidence="5" id="KW-0472">Membrane</keyword>
<feature type="domain" description="C2" evidence="7">
    <location>
        <begin position="162"/>
        <end position="293"/>
    </location>
</feature>
<dbReference type="eggNOG" id="KOG1326">
    <property type="taxonomic scope" value="Eukaryota"/>
</dbReference>
<gene>
    <name evidence="8" type="ORF">NEMVEDRAFT_v1g127177</name>
</gene>
<comment type="subcellular location">
    <subcellularLocation>
        <location evidence="1">Membrane</location>
        <topology evidence="1">Single-pass membrane protein</topology>
    </subcellularLocation>
</comment>
<dbReference type="InterPro" id="IPR037725">
    <property type="entry name" value="C2F_Ferlin"/>
</dbReference>
<proteinExistence type="predicted"/>
<feature type="domain" description="C2" evidence="7">
    <location>
        <begin position="706"/>
        <end position="852"/>
    </location>
</feature>
<dbReference type="PANTHER" id="PTHR12546">
    <property type="entry name" value="FER-1-LIKE"/>
    <property type="match status" value="1"/>
</dbReference>
<dbReference type="PRINTS" id="PR00360">
    <property type="entry name" value="C2DOMAIN"/>
</dbReference>
<dbReference type="Pfam" id="PF08150">
    <property type="entry name" value="FerB"/>
    <property type="match status" value="1"/>
</dbReference>
<dbReference type="InterPro" id="IPR037721">
    <property type="entry name" value="Ferlin"/>
</dbReference>
<evidence type="ECO:0000313" key="9">
    <source>
        <dbReference type="Proteomes" id="UP000001593"/>
    </source>
</evidence>
<dbReference type="InterPro" id="IPR000008">
    <property type="entry name" value="C2_dom"/>
</dbReference>
<dbReference type="GO" id="GO:0016020">
    <property type="term" value="C:membrane"/>
    <property type="evidence" value="ECO:0007669"/>
    <property type="project" value="UniProtKB-SubCell"/>
</dbReference>
<dbReference type="SMART" id="SM01201">
    <property type="entry name" value="FerB"/>
    <property type="match status" value="1"/>
</dbReference>
<evidence type="ECO:0000259" key="7">
    <source>
        <dbReference type="PROSITE" id="PS50004"/>
    </source>
</evidence>
<dbReference type="SUPFAM" id="SSF49562">
    <property type="entry name" value="C2 domain (Calcium/lipid-binding domain, CaLB)"/>
    <property type="match status" value="4"/>
</dbReference>
<dbReference type="Pfam" id="PF00168">
    <property type="entry name" value="C2"/>
    <property type="match status" value="3"/>
</dbReference>
<dbReference type="InterPro" id="IPR055072">
    <property type="entry name" value="Ferlin_DSRM"/>
</dbReference>
<evidence type="ECO:0000256" key="2">
    <source>
        <dbReference type="ARBA" id="ARBA00022692"/>
    </source>
</evidence>
<dbReference type="InParanoid" id="A7SQ91"/>
<evidence type="ECO:0000256" key="6">
    <source>
        <dbReference type="SAM" id="MobiDB-lite"/>
    </source>
</evidence>
<evidence type="ECO:0000256" key="1">
    <source>
        <dbReference type="ARBA" id="ARBA00004167"/>
    </source>
</evidence>
<keyword evidence="4" id="KW-1133">Transmembrane helix</keyword>
<keyword evidence="3" id="KW-0677">Repeat</keyword>
<dbReference type="CDD" id="cd04011">
    <property type="entry name" value="C2B_Ferlin"/>
    <property type="match status" value="1"/>
</dbReference>
<evidence type="ECO:0000256" key="3">
    <source>
        <dbReference type="ARBA" id="ARBA00022737"/>
    </source>
</evidence>
<dbReference type="InterPro" id="IPR035892">
    <property type="entry name" value="C2_domain_sf"/>
</dbReference>
<dbReference type="GO" id="GO:0033292">
    <property type="term" value="P:T-tubule organization"/>
    <property type="evidence" value="ECO:0000318"/>
    <property type="project" value="GO_Central"/>
</dbReference>
<evidence type="ECO:0000256" key="4">
    <source>
        <dbReference type="ARBA" id="ARBA00022989"/>
    </source>
</evidence>
<feature type="domain" description="C2" evidence="7">
    <location>
        <begin position="467"/>
        <end position="587"/>
    </location>
</feature>
<dbReference type="SMART" id="SM00239">
    <property type="entry name" value="C2"/>
    <property type="match status" value="4"/>
</dbReference>
<feature type="region of interest" description="Disordered" evidence="6">
    <location>
        <begin position="1"/>
        <end position="20"/>
    </location>
</feature>
<keyword evidence="2" id="KW-0812">Transmembrane</keyword>
<reference evidence="8 9" key="1">
    <citation type="journal article" date="2007" name="Science">
        <title>Sea anemone genome reveals ancestral eumetazoan gene repertoire and genomic organization.</title>
        <authorList>
            <person name="Putnam N.H."/>
            <person name="Srivastava M."/>
            <person name="Hellsten U."/>
            <person name="Dirks B."/>
            <person name="Chapman J."/>
            <person name="Salamov A."/>
            <person name="Terry A."/>
            <person name="Shapiro H."/>
            <person name="Lindquist E."/>
            <person name="Kapitonov V.V."/>
            <person name="Jurka J."/>
            <person name="Genikhovich G."/>
            <person name="Grigoriev I.V."/>
            <person name="Lucas S.M."/>
            <person name="Steele R.E."/>
            <person name="Finnerty J.R."/>
            <person name="Technau U."/>
            <person name="Martindale M.Q."/>
            <person name="Rokhsar D.S."/>
        </authorList>
    </citation>
    <scope>NUCLEOTIDE SEQUENCE [LARGE SCALE GENOMIC DNA]</scope>
    <source>
        <strain evidence="9">CH2 X CH6</strain>
    </source>
</reference>
<dbReference type="Pfam" id="PF08151">
    <property type="entry name" value="FerI"/>
    <property type="match status" value="1"/>
</dbReference>
<feature type="compositionally biased region" description="Basic residues" evidence="6">
    <location>
        <begin position="1"/>
        <end position="17"/>
    </location>
</feature>
<dbReference type="GO" id="GO:0061025">
    <property type="term" value="P:membrane fusion"/>
    <property type="evidence" value="ECO:0000318"/>
    <property type="project" value="GO_Central"/>
</dbReference>
<feature type="region of interest" description="Disordered" evidence="6">
    <location>
        <begin position="912"/>
        <end position="933"/>
    </location>
</feature>